<evidence type="ECO:0000313" key="2">
    <source>
        <dbReference type="EMBL" id="AMO97746.1"/>
    </source>
</evidence>
<keyword evidence="1" id="KW-0732">Signal</keyword>
<dbReference type="Proteomes" id="UP000072421">
    <property type="component" value="Chromosome"/>
</dbReference>
<name>A0A127PIV2_9BURK</name>
<dbReference type="RefSeq" id="WP_061541987.1">
    <property type="nucleotide sequence ID" value="NZ_CP013232.1"/>
</dbReference>
<dbReference type="EMBL" id="CP013232">
    <property type="protein sequence ID" value="AMO97746.1"/>
    <property type="molecule type" value="Genomic_DNA"/>
</dbReference>
<dbReference type="AlphaFoldDB" id="A0A127PIV2"/>
<gene>
    <name evidence="2" type="ORF">CFter6_5176</name>
</gene>
<proteinExistence type="predicted"/>
<feature type="chain" id="PRO_5007277067" description="Excinuclease ATPase subunit" evidence="1">
    <location>
        <begin position="26"/>
        <end position="176"/>
    </location>
</feature>
<protein>
    <recommendedName>
        <fullName evidence="4">Excinuclease ATPase subunit</fullName>
    </recommendedName>
</protein>
<organism evidence="2">
    <name type="scientific">Collimonas fungivorans</name>
    <dbReference type="NCBI Taxonomy" id="158899"/>
    <lineage>
        <taxon>Bacteria</taxon>
        <taxon>Pseudomonadati</taxon>
        <taxon>Pseudomonadota</taxon>
        <taxon>Betaproteobacteria</taxon>
        <taxon>Burkholderiales</taxon>
        <taxon>Oxalobacteraceae</taxon>
        <taxon>Collimonas</taxon>
    </lineage>
</organism>
<sequence>MNKFSKAHCLTLALACMFMCWQGAAQGRNTRLILPVSEVMPKNTAAQASQDPAEASDEGDMVIIFGAAAVPEGMKFVGEEILARGEIQPSFKHGYEDEVVCRRAFKRAMANLVLQARSRGSNAAVGIVSYYNHVNVMDSPTEFECHAGATRAVVDLKAKLARIEGLNNTAAAPKQD</sequence>
<accession>A0A127PIV2</accession>
<dbReference type="PATRIC" id="fig|158899.10.peg.5100"/>
<evidence type="ECO:0008006" key="4">
    <source>
        <dbReference type="Google" id="ProtNLM"/>
    </source>
</evidence>
<dbReference type="OrthoDB" id="8781034at2"/>
<evidence type="ECO:0000256" key="1">
    <source>
        <dbReference type="SAM" id="SignalP"/>
    </source>
</evidence>
<reference evidence="2 3" key="1">
    <citation type="submission" date="2015-11" db="EMBL/GenBank/DDBJ databases">
        <title>Exploring the genomic traits of fungus-feeding bacterial genus Collimonas.</title>
        <authorList>
            <person name="Song C."/>
            <person name="Schmidt R."/>
            <person name="de Jager V."/>
            <person name="Krzyzanowska D."/>
            <person name="Jongedijk E."/>
            <person name="Cankar K."/>
            <person name="Beekwilder J."/>
            <person name="van Veen A."/>
            <person name="de Boer W."/>
            <person name="van Veen J.A."/>
            <person name="Garbeva P."/>
        </authorList>
    </citation>
    <scope>NUCLEOTIDE SEQUENCE [LARGE SCALE GENOMIC DNA]</scope>
    <source>
        <strain evidence="2 3">Ter6</strain>
    </source>
</reference>
<evidence type="ECO:0000313" key="3">
    <source>
        <dbReference type="Proteomes" id="UP000072421"/>
    </source>
</evidence>
<feature type="signal peptide" evidence="1">
    <location>
        <begin position="1"/>
        <end position="25"/>
    </location>
</feature>